<dbReference type="SMART" id="SM00066">
    <property type="entry name" value="GAL4"/>
    <property type="match status" value="1"/>
</dbReference>
<keyword evidence="3" id="KW-0238">DNA-binding</keyword>
<dbReference type="InterPro" id="IPR021858">
    <property type="entry name" value="Fun_TF"/>
</dbReference>
<dbReference type="Pfam" id="PF11951">
    <property type="entry name" value="Fungal_trans_2"/>
    <property type="match status" value="1"/>
</dbReference>
<evidence type="ECO:0000259" key="7">
    <source>
        <dbReference type="PROSITE" id="PS50048"/>
    </source>
</evidence>
<dbReference type="PROSITE" id="PS50048">
    <property type="entry name" value="ZN2_CY6_FUNGAL_2"/>
    <property type="match status" value="1"/>
</dbReference>
<evidence type="ECO:0000256" key="4">
    <source>
        <dbReference type="ARBA" id="ARBA00023163"/>
    </source>
</evidence>
<dbReference type="PROSITE" id="PS00463">
    <property type="entry name" value="ZN2_CY6_FUNGAL_1"/>
    <property type="match status" value="1"/>
</dbReference>
<accession>A0A1L9PDJ4</accession>
<sequence length="481" mass="53903">MLHSNDQVVPGHVQRSSARLRTRSGCGECRQRRKKCDEKRPRCGGCTRNGFGCRWPSETQPVDRRRCPRKADGGIQPVDTVAGLSLPPPVSMPAPFRSSEHLRIYRYFAHSIAPKLVRQTALSRYSHELHIVRLALAHPPLMGALIATAGMRISSQSPNSRSLALQSYLFSISSLRTGLMEGRYAGTEDWLLATTTCLCLFENSRCDAMPNAGAHVLASGRMLSLRRPKPRNASQEAVVFERICVESFLYHAALLTLFDPSVNCLPLTREGLSLEPYFSDPDHPDDVPPGTLTSTQPVLDASFKFYLFIVDVIKLARSSLLATTADSEAWYRAEDTVAHLETTINNQQMSNSENHVGRLYTVAIRILLIYAEPKRSMLDWVKLMELYLLRGLEIITKLAVDEWFSYYYLWPLLVVGSVAVIPGEKQIVRAKLSQVSASRQSGPISLAQYRLSKVWRAGAQYNDSDRGRVVSRQLRALLKDD</sequence>
<gene>
    <name evidence="8" type="ORF">ASPVEDRAFT_187825</name>
</gene>
<dbReference type="EMBL" id="KV878126">
    <property type="protein sequence ID" value="OJI99561.1"/>
    <property type="molecule type" value="Genomic_DNA"/>
</dbReference>
<evidence type="ECO:0000256" key="2">
    <source>
        <dbReference type="ARBA" id="ARBA00023015"/>
    </source>
</evidence>
<evidence type="ECO:0000256" key="6">
    <source>
        <dbReference type="SAM" id="MobiDB-lite"/>
    </source>
</evidence>
<reference evidence="9" key="1">
    <citation type="journal article" date="2017" name="Genome Biol.">
        <title>Comparative genomics reveals high biological diversity and specific adaptations in the industrially and medically important fungal genus Aspergillus.</title>
        <authorList>
            <person name="de Vries R.P."/>
            <person name="Riley R."/>
            <person name="Wiebenga A."/>
            <person name="Aguilar-Osorio G."/>
            <person name="Amillis S."/>
            <person name="Uchima C.A."/>
            <person name="Anderluh G."/>
            <person name="Asadollahi M."/>
            <person name="Askin M."/>
            <person name="Barry K."/>
            <person name="Battaglia E."/>
            <person name="Bayram O."/>
            <person name="Benocci T."/>
            <person name="Braus-Stromeyer S.A."/>
            <person name="Caldana C."/>
            <person name="Canovas D."/>
            <person name="Cerqueira G.C."/>
            <person name="Chen F."/>
            <person name="Chen W."/>
            <person name="Choi C."/>
            <person name="Clum A."/>
            <person name="Dos Santos R.A."/>
            <person name="Damasio A.R."/>
            <person name="Diallinas G."/>
            <person name="Emri T."/>
            <person name="Fekete E."/>
            <person name="Flipphi M."/>
            <person name="Freyberg S."/>
            <person name="Gallo A."/>
            <person name="Gournas C."/>
            <person name="Habgood R."/>
            <person name="Hainaut M."/>
            <person name="Harispe M.L."/>
            <person name="Henrissat B."/>
            <person name="Hilden K.S."/>
            <person name="Hope R."/>
            <person name="Hossain A."/>
            <person name="Karabika E."/>
            <person name="Karaffa L."/>
            <person name="Karanyi Z."/>
            <person name="Krasevec N."/>
            <person name="Kuo A."/>
            <person name="Kusch H."/>
            <person name="LaButti K."/>
            <person name="Lagendijk E.L."/>
            <person name="Lapidus A."/>
            <person name="Levasseur A."/>
            <person name="Lindquist E."/>
            <person name="Lipzen A."/>
            <person name="Logrieco A.F."/>
            <person name="MacCabe A."/>
            <person name="Maekelae M.R."/>
            <person name="Malavazi I."/>
            <person name="Melin P."/>
            <person name="Meyer V."/>
            <person name="Mielnichuk N."/>
            <person name="Miskei M."/>
            <person name="Molnar A.P."/>
            <person name="Mule G."/>
            <person name="Ngan C.Y."/>
            <person name="Orejas M."/>
            <person name="Orosz E."/>
            <person name="Ouedraogo J.P."/>
            <person name="Overkamp K.M."/>
            <person name="Park H.-S."/>
            <person name="Perrone G."/>
            <person name="Piumi F."/>
            <person name="Punt P.J."/>
            <person name="Ram A.F."/>
            <person name="Ramon A."/>
            <person name="Rauscher S."/>
            <person name="Record E."/>
            <person name="Riano-Pachon D.M."/>
            <person name="Robert V."/>
            <person name="Roehrig J."/>
            <person name="Ruller R."/>
            <person name="Salamov A."/>
            <person name="Salih N.S."/>
            <person name="Samson R.A."/>
            <person name="Sandor E."/>
            <person name="Sanguinetti M."/>
            <person name="Schuetze T."/>
            <person name="Sepcic K."/>
            <person name="Shelest E."/>
            <person name="Sherlock G."/>
            <person name="Sophianopoulou V."/>
            <person name="Squina F.M."/>
            <person name="Sun H."/>
            <person name="Susca A."/>
            <person name="Todd R.B."/>
            <person name="Tsang A."/>
            <person name="Unkles S.E."/>
            <person name="van de Wiele N."/>
            <person name="van Rossen-Uffink D."/>
            <person name="Oliveira J.V."/>
            <person name="Vesth T.C."/>
            <person name="Visser J."/>
            <person name="Yu J.-H."/>
            <person name="Zhou M."/>
            <person name="Andersen M.R."/>
            <person name="Archer D.B."/>
            <person name="Baker S.E."/>
            <person name="Benoit I."/>
            <person name="Brakhage A.A."/>
            <person name="Braus G.H."/>
            <person name="Fischer R."/>
            <person name="Frisvad J.C."/>
            <person name="Goldman G.H."/>
            <person name="Houbraken J."/>
            <person name="Oakley B."/>
            <person name="Pocsi I."/>
            <person name="Scazzocchio C."/>
            <person name="Seiboth B."/>
            <person name="vanKuyk P.A."/>
            <person name="Wortman J."/>
            <person name="Dyer P.S."/>
            <person name="Grigoriev I.V."/>
        </authorList>
    </citation>
    <scope>NUCLEOTIDE SEQUENCE [LARGE SCALE GENOMIC DNA]</scope>
    <source>
        <strain evidence="9">CBS 583.65</strain>
    </source>
</reference>
<dbReference type="Gene3D" id="4.10.240.10">
    <property type="entry name" value="Zn(2)-C6 fungal-type DNA-binding domain"/>
    <property type="match status" value="1"/>
</dbReference>
<dbReference type="PANTHER" id="PTHR37534">
    <property type="entry name" value="TRANSCRIPTIONAL ACTIVATOR PROTEIN UGA3"/>
    <property type="match status" value="1"/>
</dbReference>
<keyword evidence="2" id="KW-0805">Transcription regulation</keyword>
<feature type="region of interest" description="Disordered" evidence="6">
    <location>
        <begin position="1"/>
        <end position="24"/>
    </location>
</feature>
<dbReference type="GeneID" id="63724522"/>
<evidence type="ECO:0000256" key="5">
    <source>
        <dbReference type="ARBA" id="ARBA00023242"/>
    </source>
</evidence>
<name>A0A1L9PDJ4_ASPVE</name>
<evidence type="ECO:0000313" key="8">
    <source>
        <dbReference type="EMBL" id="OJI99561.1"/>
    </source>
</evidence>
<dbReference type="GO" id="GO:0005634">
    <property type="term" value="C:nucleus"/>
    <property type="evidence" value="ECO:0007669"/>
    <property type="project" value="UniProtKB-SubCell"/>
</dbReference>
<dbReference type="InterPro" id="IPR036864">
    <property type="entry name" value="Zn2-C6_fun-type_DNA-bd_sf"/>
</dbReference>
<dbReference type="InterPro" id="IPR001138">
    <property type="entry name" value="Zn2Cys6_DnaBD"/>
</dbReference>
<dbReference type="RefSeq" id="XP_040665324.1">
    <property type="nucleotide sequence ID" value="XM_040809011.1"/>
</dbReference>
<dbReference type="Pfam" id="PF00172">
    <property type="entry name" value="Zn_clus"/>
    <property type="match status" value="1"/>
</dbReference>
<proteinExistence type="predicted"/>
<organism evidence="8 9">
    <name type="scientific">Aspergillus versicolor CBS 583.65</name>
    <dbReference type="NCBI Taxonomy" id="1036611"/>
    <lineage>
        <taxon>Eukaryota</taxon>
        <taxon>Fungi</taxon>
        <taxon>Dikarya</taxon>
        <taxon>Ascomycota</taxon>
        <taxon>Pezizomycotina</taxon>
        <taxon>Eurotiomycetes</taxon>
        <taxon>Eurotiomycetidae</taxon>
        <taxon>Eurotiales</taxon>
        <taxon>Aspergillaceae</taxon>
        <taxon>Aspergillus</taxon>
        <taxon>Aspergillus subgen. Nidulantes</taxon>
    </lineage>
</organism>
<dbReference type="OrthoDB" id="4937900at2759"/>
<dbReference type="SUPFAM" id="SSF57701">
    <property type="entry name" value="Zn2/Cys6 DNA-binding domain"/>
    <property type="match status" value="1"/>
</dbReference>
<dbReference type="Proteomes" id="UP000184073">
    <property type="component" value="Unassembled WGS sequence"/>
</dbReference>
<keyword evidence="4" id="KW-0804">Transcription</keyword>
<dbReference type="VEuPathDB" id="FungiDB:ASPVEDRAFT_187825"/>
<evidence type="ECO:0000256" key="3">
    <source>
        <dbReference type="ARBA" id="ARBA00023125"/>
    </source>
</evidence>
<evidence type="ECO:0000256" key="1">
    <source>
        <dbReference type="ARBA" id="ARBA00004123"/>
    </source>
</evidence>
<dbReference type="PANTHER" id="PTHR37534:SF46">
    <property type="entry name" value="ZN(II)2CYS6 TRANSCRIPTION FACTOR (EUROFUNG)"/>
    <property type="match status" value="1"/>
</dbReference>
<feature type="domain" description="Zn(2)-C6 fungal-type" evidence="7">
    <location>
        <begin position="25"/>
        <end position="55"/>
    </location>
</feature>
<dbReference type="GO" id="GO:0008270">
    <property type="term" value="F:zinc ion binding"/>
    <property type="evidence" value="ECO:0007669"/>
    <property type="project" value="InterPro"/>
</dbReference>
<evidence type="ECO:0000313" key="9">
    <source>
        <dbReference type="Proteomes" id="UP000184073"/>
    </source>
</evidence>
<protein>
    <recommendedName>
        <fullName evidence="7">Zn(2)-C6 fungal-type domain-containing protein</fullName>
    </recommendedName>
</protein>
<keyword evidence="9" id="KW-1185">Reference proteome</keyword>
<keyword evidence="5" id="KW-0539">Nucleus</keyword>
<dbReference type="AlphaFoldDB" id="A0A1L9PDJ4"/>
<comment type="subcellular location">
    <subcellularLocation>
        <location evidence="1">Nucleus</location>
    </subcellularLocation>
</comment>
<dbReference type="GO" id="GO:0000981">
    <property type="term" value="F:DNA-binding transcription factor activity, RNA polymerase II-specific"/>
    <property type="evidence" value="ECO:0007669"/>
    <property type="project" value="InterPro"/>
</dbReference>
<dbReference type="CDD" id="cd00067">
    <property type="entry name" value="GAL4"/>
    <property type="match status" value="1"/>
</dbReference>
<dbReference type="GO" id="GO:0003677">
    <property type="term" value="F:DNA binding"/>
    <property type="evidence" value="ECO:0007669"/>
    <property type="project" value="UniProtKB-KW"/>
</dbReference>
<dbReference type="STRING" id="1036611.A0A1L9PDJ4"/>